<evidence type="ECO:0000256" key="1">
    <source>
        <dbReference type="SAM" id="SignalP"/>
    </source>
</evidence>
<dbReference type="Proteomes" id="UP001139461">
    <property type="component" value="Unassembled WGS sequence"/>
</dbReference>
<name>A0A9X1QZ44_9FLAO</name>
<evidence type="ECO:0000313" key="3">
    <source>
        <dbReference type="Proteomes" id="UP001139461"/>
    </source>
</evidence>
<keyword evidence="1" id="KW-0732">Signal</keyword>
<evidence type="ECO:0000313" key="2">
    <source>
        <dbReference type="EMBL" id="MCG2420022.1"/>
    </source>
</evidence>
<accession>A0A9X1QZ44</accession>
<dbReference type="AlphaFoldDB" id="A0A9X1QZ44"/>
<gene>
    <name evidence="2" type="ORF">K8089_13415</name>
</gene>
<organism evidence="2 3">
    <name type="scientific">Aequorivita vitellina</name>
    <dbReference type="NCBI Taxonomy" id="2874475"/>
    <lineage>
        <taxon>Bacteria</taxon>
        <taxon>Pseudomonadati</taxon>
        <taxon>Bacteroidota</taxon>
        <taxon>Flavobacteriia</taxon>
        <taxon>Flavobacteriales</taxon>
        <taxon>Flavobacteriaceae</taxon>
        <taxon>Aequorivita</taxon>
    </lineage>
</organism>
<keyword evidence="3" id="KW-1185">Reference proteome</keyword>
<evidence type="ECO:0008006" key="4">
    <source>
        <dbReference type="Google" id="ProtNLM"/>
    </source>
</evidence>
<dbReference type="RefSeq" id="WP_237603805.1">
    <property type="nucleotide sequence ID" value="NZ_JAIRBA010000030.1"/>
</dbReference>
<feature type="signal peptide" evidence="1">
    <location>
        <begin position="1"/>
        <end position="21"/>
    </location>
</feature>
<feature type="chain" id="PRO_5040957369" description="SprB repeat-containing protein" evidence="1">
    <location>
        <begin position="22"/>
        <end position="269"/>
    </location>
</feature>
<reference evidence="2" key="1">
    <citation type="submission" date="2021-09" db="EMBL/GenBank/DDBJ databases">
        <title>Genome of Aequorivita sp. strain F47161.</title>
        <authorList>
            <person name="Wang Y."/>
        </authorList>
    </citation>
    <scope>NUCLEOTIDE SEQUENCE</scope>
    <source>
        <strain evidence="2">F47161</strain>
    </source>
</reference>
<dbReference type="EMBL" id="JAIRBA010000030">
    <property type="protein sequence ID" value="MCG2420022.1"/>
    <property type="molecule type" value="Genomic_DNA"/>
</dbReference>
<dbReference type="PROSITE" id="PS51257">
    <property type="entry name" value="PROKAR_LIPOPROTEIN"/>
    <property type="match status" value="1"/>
</dbReference>
<comment type="caution">
    <text evidence="2">The sequence shown here is derived from an EMBL/GenBank/DDBJ whole genome shotgun (WGS) entry which is preliminary data.</text>
</comment>
<protein>
    <recommendedName>
        <fullName evidence="4">SprB repeat-containing protein</fullName>
    </recommendedName>
</protein>
<sequence length="269" mass="28472">MKKLTYLLPFLLAFSFFFLISCEKDEEPDPEEETIEVNETSIIPSSNFGRPNNYLGCIEITSRITTISVWDHGTVDGDIVSIVANGNVIIDEQTLNGPNSPISVDYDFGYNGFNYITLYAHNLGDIPPNTCTVAINGVEFVLEANLDANGSVDVIVNGYGVDCSDAGSGGGTGGGGGSGGGSNKGDVKFWINDDFGCGPITVNLSGVGSSDITGYYYAGTPDCTADGIGGNFNDLTPGTYNYSASCQGYTWDGTVTVTEDSCYRMQLTL</sequence>
<proteinExistence type="predicted"/>